<organism evidence="2 3">
    <name type="scientific">Candidatus Thiodiazotropha endoloripes</name>
    <dbReference type="NCBI Taxonomy" id="1818881"/>
    <lineage>
        <taxon>Bacteria</taxon>
        <taxon>Pseudomonadati</taxon>
        <taxon>Pseudomonadota</taxon>
        <taxon>Gammaproteobacteria</taxon>
        <taxon>Chromatiales</taxon>
        <taxon>Sedimenticolaceae</taxon>
        <taxon>Candidatus Thiodiazotropha</taxon>
    </lineage>
</organism>
<comment type="caution">
    <text evidence="2">The sequence shown here is derived from an EMBL/GenBank/DDBJ whole genome shotgun (WGS) entry which is preliminary data.</text>
</comment>
<proteinExistence type="predicted"/>
<dbReference type="EMBL" id="LVJZ01000003">
    <property type="protein sequence ID" value="ODB96641.1"/>
    <property type="molecule type" value="Genomic_DNA"/>
</dbReference>
<dbReference type="RefSeq" id="WP_069024341.1">
    <property type="nucleotide sequence ID" value="NZ_LVJZ01000003.1"/>
</dbReference>
<name>A0A1E2UPN0_9GAMM</name>
<gene>
    <name evidence="2" type="ORF">A3196_07655</name>
</gene>
<keyword evidence="3" id="KW-1185">Reference proteome</keyword>
<feature type="transmembrane region" description="Helical" evidence="1">
    <location>
        <begin position="9"/>
        <end position="28"/>
    </location>
</feature>
<keyword evidence="1" id="KW-0812">Transmembrane</keyword>
<sequence>MHIQHQGQWVFAIGLVVVLTSVLAGNFIQDELVSLGDQAFLAKHGATGWLTFLSFAFGFPLGMAVCATGMFMASEPAARKRLLFAITALFVALSAILVPGIAGRAPSPYFFGTGGYIILVLVLATLWFWGRHRASLPPEARLGADLQGAGYLCFAVVAWNLCGVGGMPSFALDPEKMLATGSRGFAIGQMKAIMAALVAGWILTAAGYRMSLKTSQ</sequence>
<dbReference type="Proteomes" id="UP000094849">
    <property type="component" value="Unassembled WGS sequence"/>
</dbReference>
<keyword evidence="1" id="KW-0472">Membrane</keyword>
<accession>A0A1E2UPN0</accession>
<feature type="transmembrane region" description="Helical" evidence="1">
    <location>
        <begin position="108"/>
        <end position="129"/>
    </location>
</feature>
<protein>
    <submittedName>
        <fullName evidence="2">Uncharacterized protein</fullName>
    </submittedName>
</protein>
<evidence type="ECO:0000313" key="3">
    <source>
        <dbReference type="Proteomes" id="UP000094849"/>
    </source>
</evidence>
<evidence type="ECO:0000256" key="1">
    <source>
        <dbReference type="SAM" id="Phobius"/>
    </source>
</evidence>
<keyword evidence="1" id="KW-1133">Transmembrane helix</keyword>
<feature type="transmembrane region" description="Helical" evidence="1">
    <location>
        <begin position="48"/>
        <end position="70"/>
    </location>
</feature>
<evidence type="ECO:0000313" key="2">
    <source>
        <dbReference type="EMBL" id="ODB96641.1"/>
    </source>
</evidence>
<feature type="transmembrane region" description="Helical" evidence="1">
    <location>
        <begin position="192"/>
        <end position="210"/>
    </location>
</feature>
<feature type="transmembrane region" description="Helical" evidence="1">
    <location>
        <begin position="82"/>
        <end position="102"/>
    </location>
</feature>
<reference evidence="2 3" key="1">
    <citation type="submission" date="2016-03" db="EMBL/GenBank/DDBJ databases">
        <title>Chemosynthetic sulphur-oxidizing symbionts of marine invertebrate animals are capable of nitrogen fixation.</title>
        <authorList>
            <person name="Petersen J.M."/>
            <person name="Kemper A."/>
            <person name="Gruber-Vodicka H."/>
            <person name="Cardini U."/>
            <person name="Geest Mvander."/>
            <person name="Kleiner M."/>
            <person name="Bulgheresi S."/>
            <person name="Fussmann M."/>
            <person name="Herbold C."/>
            <person name="Seah B.K.B."/>
            <person name="Antony C.Paul."/>
            <person name="Liu D."/>
            <person name="Belitz A."/>
            <person name="Weber M."/>
        </authorList>
    </citation>
    <scope>NUCLEOTIDE SEQUENCE [LARGE SCALE GENOMIC DNA]</scope>
    <source>
        <strain evidence="2">G_D</strain>
    </source>
</reference>
<feature type="transmembrane region" description="Helical" evidence="1">
    <location>
        <begin position="149"/>
        <end position="172"/>
    </location>
</feature>
<dbReference type="AlphaFoldDB" id="A0A1E2UPN0"/>